<evidence type="ECO:0000256" key="1">
    <source>
        <dbReference type="SAM" id="MobiDB-lite"/>
    </source>
</evidence>
<feature type="compositionally biased region" description="Basic and acidic residues" evidence="1">
    <location>
        <begin position="1"/>
        <end position="14"/>
    </location>
</feature>
<comment type="caution">
    <text evidence="2">The sequence shown here is derived from an EMBL/GenBank/DDBJ whole genome shotgun (WGS) entry which is preliminary data.</text>
</comment>
<dbReference type="Proteomes" id="UP000018840">
    <property type="component" value="Unassembled WGS sequence"/>
</dbReference>
<feature type="region of interest" description="Disordered" evidence="1">
    <location>
        <begin position="1"/>
        <end position="23"/>
    </location>
</feature>
<proteinExistence type="predicted"/>
<dbReference type="AlphaFoldDB" id="W1U0B9"/>
<evidence type="ECO:0000313" key="3">
    <source>
        <dbReference type="Proteomes" id="UP000018840"/>
    </source>
</evidence>
<accession>W1U0B9</accession>
<organism evidence="2 3">
    <name type="scientific">Negativicoccus succinicivorans DORA_17_25</name>
    <dbReference type="NCBI Taxonomy" id="1403945"/>
    <lineage>
        <taxon>Bacteria</taxon>
        <taxon>Bacillati</taxon>
        <taxon>Bacillota</taxon>
        <taxon>Negativicutes</taxon>
        <taxon>Veillonellales</taxon>
        <taxon>Veillonellaceae</taxon>
        <taxon>Negativicoccus</taxon>
    </lineage>
</organism>
<reference evidence="2 3" key="1">
    <citation type="submission" date="2013-12" db="EMBL/GenBank/DDBJ databases">
        <title>A Varibaculum cambriense genome reconstructed from a premature infant gut community with otherwise low bacterial novelty that shifts toward anaerobic metabolism during the third week of life.</title>
        <authorList>
            <person name="Brown C.T."/>
            <person name="Sharon I."/>
            <person name="Thomas B.C."/>
            <person name="Castelle C.J."/>
            <person name="Morowitz M.J."/>
            <person name="Banfield J.F."/>
        </authorList>
    </citation>
    <scope>NUCLEOTIDE SEQUENCE [LARGE SCALE GENOMIC DNA]</scope>
    <source>
        <strain evidence="3">DORA_17_25</strain>
    </source>
</reference>
<protein>
    <submittedName>
        <fullName evidence="2">Uncharacterized protein</fullName>
    </submittedName>
</protein>
<sequence length="23" mass="2850">GRLLRGEEKQIERAKLKRRRKTK</sequence>
<name>W1U0B9_9FIRM</name>
<feature type="non-terminal residue" evidence="2">
    <location>
        <position position="1"/>
    </location>
</feature>
<dbReference type="EMBL" id="AZMC01000329">
    <property type="protein sequence ID" value="ETI86079.1"/>
    <property type="molecule type" value="Genomic_DNA"/>
</dbReference>
<evidence type="ECO:0000313" key="2">
    <source>
        <dbReference type="EMBL" id="ETI86079.1"/>
    </source>
</evidence>
<gene>
    <name evidence="2" type="ORF">Q612_NSC00329G0001</name>
</gene>